<dbReference type="OrthoDB" id="9800497at2"/>
<name>A0A328AYI8_9CAUL</name>
<evidence type="ECO:0000313" key="4">
    <source>
        <dbReference type="Proteomes" id="UP000249725"/>
    </source>
</evidence>
<dbReference type="GO" id="GO:0070403">
    <property type="term" value="F:NAD+ binding"/>
    <property type="evidence" value="ECO:0007669"/>
    <property type="project" value="InterPro"/>
</dbReference>
<dbReference type="PANTHER" id="PTHR21363">
    <property type="entry name" value="PREPHENATE DEHYDROGENASE"/>
    <property type="match status" value="1"/>
</dbReference>
<dbReference type="PANTHER" id="PTHR21363:SF0">
    <property type="entry name" value="PREPHENATE DEHYDROGENASE [NADP(+)]"/>
    <property type="match status" value="1"/>
</dbReference>
<dbReference type="Proteomes" id="UP000249725">
    <property type="component" value="Unassembled WGS sequence"/>
</dbReference>
<dbReference type="InterPro" id="IPR003099">
    <property type="entry name" value="Prephen_DH"/>
</dbReference>
<dbReference type="Gene3D" id="3.40.50.720">
    <property type="entry name" value="NAD(P)-binding Rossmann-like Domain"/>
    <property type="match status" value="1"/>
</dbReference>
<dbReference type="SUPFAM" id="SSF51735">
    <property type="entry name" value="NAD(P)-binding Rossmann-fold domains"/>
    <property type="match status" value="1"/>
</dbReference>
<reference evidence="4" key="1">
    <citation type="submission" date="2018-05" db="EMBL/GenBank/DDBJ databases">
        <authorList>
            <person name="Li X."/>
        </authorList>
    </citation>
    <scope>NUCLEOTIDE SEQUENCE [LARGE SCALE GENOMIC DNA]</scope>
    <source>
        <strain evidence="4">YIM 73061</strain>
    </source>
</reference>
<feature type="domain" description="Prephenate/arogenate dehydrogenase" evidence="2">
    <location>
        <begin position="2"/>
        <end position="247"/>
    </location>
</feature>
<comment type="caution">
    <text evidence="3">The sequence shown here is derived from an EMBL/GenBank/DDBJ whole genome shotgun (WGS) entry which is preliminary data.</text>
</comment>
<dbReference type="EMBL" id="QFYR01000001">
    <property type="protein sequence ID" value="RAK57898.1"/>
    <property type="molecule type" value="Genomic_DNA"/>
</dbReference>
<dbReference type="GO" id="GO:0004665">
    <property type="term" value="F:prephenate dehydrogenase (NADP+) activity"/>
    <property type="evidence" value="ECO:0007669"/>
    <property type="project" value="InterPro"/>
</dbReference>
<protein>
    <submittedName>
        <fullName evidence="3">Prephenate dehydrogenase/arogenate dehydrogenase family protein</fullName>
    </submittedName>
</protein>
<keyword evidence="4" id="KW-1185">Reference proteome</keyword>
<dbReference type="InterPro" id="IPR050812">
    <property type="entry name" value="Preph/Arog_dehydrog"/>
</dbReference>
<accession>A0A328AYI8</accession>
<dbReference type="AlphaFoldDB" id="A0A328AYI8"/>
<proteinExistence type="predicted"/>
<dbReference type="InterPro" id="IPR046825">
    <property type="entry name" value="PDH_C"/>
</dbReference>
<dbReference type="PROSITE" id="PS51176">
    <property type="entry name" value="PDH_ADH"/>
    <property type="match status" value="1"/>
</dbReference>
<gene>
    <name evidence="3" type="ORF">DJ018_08315</name>
</gene>
<dbReference type="GO" id="GO:0006571">
    <property type="term" value="P:tyrosine biosynthetic process"/>
    <property type="evidence" value="ECO:0007669"/>
    <property type="project" value="InterPro"/>
</dbReference>
<evidence type="ECO:0000259" key="2">
    <source>
        <dbReference type="PROSITE" id="PS51176"/>
    </source>
</evidence>
<dbReference type="InterPro" id="IPR036291">
    <property type="entry name" value="NAD(P)-bd_dom_sf"/>
</dbReference>
<dbReference type="Pfam" id="PF20463">
    <property type="entry name" value="PDH_C"/>
    <property type="match status" value="1"/>
</dbReference>
<sequence length="247" mass="26542">MKSLGLVGLGQFGQLAARHLKTHFDVVVTDSAADAQARASELGVRFSALEEVARCEIVVVAVPVVAMRAVFEGIAPHLQTGALVIDVGSVKMLPVQWMGELLPPHVNLVATHPLFGPQSARNGLAGLRFVVCPVRGDRHETVAAFGRSLGLTVTVTTAEEHDREMAYVQALTHLIGRSLVNIGIPDEQLKTPSYQHLLELCGLIGADTFELFTAIQTQNPYAAEVVTAFVEEARGLLEQVGHTRPKS</sequence>
<evidence type="ECO:0000313" key="3">
    <source>
        <dbReference type="EMBL" id="RAK57898.1"/>
    </source>
</evidence>
<evidence type="ECO:0000256" key="1">
    <source>
        <dbReference type="ARBA" id="ARBA00023002"/>
    </source>
</evidence>
<dbReference type="Gene3D" id="1.10.3660.10">
    <property type="entry name" value="6-phosphogluconate dehydrogenase C-terminal like domain"/>
    <property type="match status" value="1"/>
</dbReference>
<dbReference type="GO" id="GO:0008977">
    <property type="term" value="F:prephenate dehydrogenase (NAD+) activity"/>
    <property type="evidence" value="ECO:0007669"/>
    <property type="project" value="InterPro"/>
</dbReference>
<dbReference type="RefSeq" id="WP_111514348.1">
    <property type="nucleotide sequence ID" value="NZ_QFYR01000001.1"/>
</dbReference>
<dbReference type="Pfam" id="PF02153">
    <property type="entry name" value="PDH_N"/>
    <property type="match status" value="1"/>
</dbReference>
<keyword evidence="1" id="KW-0560">Oxidoreductase</keyword>
<dbReference type="InterPro" id="IPR008927">
    <property type="entry name" value="6-PGluconate_DH-like_C_sf"/>
</dbReference>
<dbReference type="InterPro" id="IPR046826">
    <property type="entry name" value="PDH_N"/>
</dbReference>
<organism evidence="3 4">
    <name type="scientific">Phenylobacterium deserti</name>
    <dbReference type="NCBI Taxonomy" id="1914756"/>
    <lineage>
        <taxon>Bacteria</taxon>
        <taxon>Pseudomonadati</taxon>
        <taxon>Pseudomonadota</taxon>
        <taxon>Alphaproteobacteria</taxon>
        <taxon>Caulobacterales</taxon>
        <taxon>Caulobacteraceae</taxon>
        <taxon>Phenylobacterium</taxon>
    </lineage>
</organism>
<dbReference type="SUPFAM" id="SSF48179">
    <property type="entry name" value="6-phosphogluconate dehydrogenase C-terminal domain-like"/>
    <property type="match status" value="1"/>
</dbReference>